<dbReference type="GO" id="GO:0043001">
    <property type="term" value="P:Golgi to plasma membrane protein transport"/>
    <property type="evidence" value="ECO:0007669"/>
    <property type="project" value="TreeGrafter"/>
</dbReference>
<dbReference type="FunFam" id="1.10.8.60:FF:000026">
    <property type="entry name" value="vesicle-fusing ATPase isoform X1"/>
    <property type="match status" value="1"/>
</dbReference>
<evidence type="ECO:0000259" key="13">
    <source>
        <dbReference type="SMART" id="SM00382"/>
    </source>
</evidence>
<evidence type="ECO:0000256" key="10">
    <source>
        <dbReference type="ARBA" id="ARBA00068637"/>
    </source>
</evidence>
<comment type="similarity">
    <text evidence="2 11">Belongs to the AAA ATPase family.</text>
</comment>
<keyword evidence="6 11" id="KW-0547">Nucleotide-binding</keyword>
<dbReference type="PANTHER" id="PTHR23078">
    <property type="entry name" value="VESICULAR-FUSION PROTEIN NSF"/>
    <property type="match status" value="1"/>
</dbReference>
<protein>
    <recommendedName>
        <fullName evidence="10 11">Vesicular-fusion protein SEC18</fullName>
    </recommendedName>
</protein>
<dbReference type="InterPro" id="IPR003959">
    <property type="entry name" value="ATPase_AAA_core"/>
</dbReference>
<evidence type="ECO:0000256" key="2">
    <source>
        <dbReference type="ARBA" id="ARBA00006914"/>
    </source>
</evidence>
<comment type="caution">
    <text evidence="14">The sequence shown here is derived from an EMBL/GenBank/DDBJ whole genome shotgun (WGS) entry which is preliminary data.</text>
</comment>
<dbReference type="FunFam" id="3.40.50.300:FF:000166">
    <property type="entry name" value="vesicle-fusing ATPase isoform X1"/>
    <property type="match status" value="1"/>
</dbReference>
<dbReference type="InterPro" id="IPR029067">
    <property type="entry name" value="CDC48_domain_2-like_sf"/>
</dbReference>
<dbReference type="CDD" id="cd00009">
    <property type="entry name" value="AAA"/>
    <property type="match status" value="1"/>
</dbReference>
<dbReference type="SUPFAM" id="SSF50692">
    <property type="entry name" value="ADC-like"/>
    <property type="match status" value="1"/>
</dbReference>
<keyword evidence="5" id="KW-0677">Repeat</keyword>
<dbReference type="PANTHER" id="PTHR23078:SF3">
    <property type="entry name" value="VESICLE-FUSING ATPASE"/>
    <property type="match status" value="1"/>
</dbReference>
<evidence type="ECO:0000256" key="9">
    <source>
        <dbReference type="ARBA" id="ARBA00056429"/>
    </source>
</evidence>
<evidence type="ECO:0000256" key="8">
    <source>
        <dbReference type="ARBA" id="ARBA00022927"/>
    </source>
</evidence>
<comment type="function">
    <text evidence="9 11">Required for vesicle-mediated transport. Catalyzes the fusion of transport vesicles within the Golgi cisternae. Is also required for transport from the endoplasmic reticulum to the Golgi stack. Seems to function as a fusion protein required for the delivery of cargo proteins to all compartments of the Golgi stack independent of vesicle origin.</text>
</comment>
<dbReference type="InterPro" id="IPR041569">
    <property type="entry name" value="AAA_lid_3"/>
</dbReference>
<feature type="domain" description="AAA+ ATPase" evidence="13">
    <location>
        <begin position="303"/>
        <end position="450"/>
    </location>
</feature>
<dbReference type="InterPro" id="IPR009010">
    <property type="entry name" value="Asp_de-COase-like_dom_sf"/>
</dbReference>
<keyword evidence="4 11" id="KW-0963">Cytoplasm</keyword>
<dbReference type="InterPro" id="IPR027417">
    <property type="entry name" value="P-loop_NTPase"/>
</dbReference>
<dbReference type="PROSITE" id="PS00674">
    <property type="entry name" value="AAA"/>
    <property type="match status" value="1"/>
</dbReference>
<keyword evidence="8 11" id="KW-0653">Protein transport</keyword>
<dbReference type="GO" id="GO:0005795">
    <property type="term" value="C:Golgi stack"/>
    <property type="evidence" value="ECO:0007669"/>
    <property type="project" value="TreeGrafter"/>
</dbReference>
<organism evidence="14 15">
    <name type="scientific">Coemansia aciculifera</name>
    <dbReference type="NCBI Taxonomy" id="417176"/>
    <lineage>
        <taxon>Eukaryota</taxon>
        <taxon>Fungi</taxon>
        <taxon>Fungi incertae sedis</taxon>
        <taxon>Zoopagomycota</taxon>
        <taxon>Kickxellomycotina</taxon>
        <taxon>Kickxellomycetes</taxon>
        <taxon>Kickxellales</taxon>
        <taxon>Kickxellaceae</taxon>
        <taxon>Coemansia</taxon>
    </lineage>
</organism>
<dbReference type="Gene3D" id="3.10.330.10">
    <property type="match status" value="1"/>
</dbReference>
<feature type="region of interest" description="Disordered" evidence="12">
    <location>
        <begin position="1"/>
        <end position="37"/>
    </location>
</feature>
<evidence type="ECO:0000313" key="15">
    <source>
        <dbReference type="Proteomes" id="UP001140074"/>
    </source>
</evidence>
<dbReference type="SUPFAM" id="SSF52540">
    <property type="entry name" value="P-loop containing nucleoside triphosphate hydrolases"/>
    <property type="match status" value="2"/>
</dbReference>
<evidence type="ECO:0000256" key="7">
    <source>
        <dbReference type="ARBA" id="ARBA00022840"/>
    </source>
</evidence>
<keyword evidence="3 11" id="KW-0813">Transport</keyword>
<evidence type="ECO:0000256" key="1">
    <source>
        <dbReference type="ARBA" id="ARBA00004496"/>
    </source>
</evidence>
<reference evidence="14" key="1">
    <citation type="submission" date="2022-07" db="EMBL/GenBank/DDBJ databases">
        <title>Phylogenomic reconstructions and comparative analyses of Kickxellomycotina fungi.</title>
        <authorList>
            <person name="Reynolds N.K."/>
            <person name="Stajich J.E."/>
            <person name="Barry K."/>
            <person name="Grigoriev I.V."/>
            <person name="Crous P."/>
            <person name="Smith M.E."/>
        </authorList>
    </citation>
    <scope>NUCLEOTIDE SEQUENCE</scope>
    <source>
        <strain evidence="14">RSA 476</strain>
    </source>
</reference>
<evidence type="ECO:0000256" key="3">
    <source>
        <dbReference type="ARBA" id="ARBA00022448"/>
    </source>
</evidence>
<evidence type="ECO:0000256" key="5">
    <source>
        <dbReference type="ARBA" id="ARBA00022737"/>
    </source>
</evidence>
<dbReference type="SMART" id="SM00382">
    <property type="entry name" value="AAA"/>
    <property type="match status" value="2"/>
</dbReference>
<evidence type="ECO:0000256" key="11">
    <source>
        <dbReference type="RuleBase" id="RU367045"/>
    </source>
</evidence>
<keyword evidence="11 14" id="KW-0378">Hydrolase</keyword>
<keyword evidence="15" id="KW-1185">Reference proteome</keyword>
<dbReference type="InterPro" id="IPR003960">
    <property type="entry name" value="ATPase_AAA_CS"/>
</dbReference>
<keyword evidence="11" id="KW-0931">ER-Golgi transport</keyword>
<dbReference type="Pfam" id="PF17862">
    <property type="entry name" value="AAA_lid_3"/>
    <property type="match status" value="1"/>
</dbReference>
<name>A0A9W8IGZ5_9FUNG</name>
<dbReference type="InterPro" id="IPR039812">
    <property type="entry name" value="Vesicle-fus_ATPase"/>
</dbReference>
<feature type="domain" description="AAA+ ATPase" evidence="13">
    <location>
        <begin position="584"/>
        <end position="720"/>
    </location>
</feature>
<dbReference type="FunFam" id="3.40.50.300:FF:000187">
    <property type="entry name" value="Vesicular-fusion ATPase SEC18"/>
    <property type="match status" value="1"/>
</dbReference>
<gene>
    <name evidence="14" type="primary">SEC18</name>
    <name evidence="14" type="ORF">GGH94_004872</name>
</gene>
<evidence type="ECO:0000256" key="12">
    <source>
        <dbReference type="SAM" id="MobiDB-lite"/>
    </source>
</evidence>
<dbReference type="GO" id="GO:0016887">
    <property type="term" value="F:ATP hydrolysis activity"/>
    <property type="evidence" value="ECO:0007669"/>
    <property type="project" value="InterPro"/>
</dbReference>
<dbReference type="GO" id="GO:0035494">
    <property type="term" value="P:SNARE complex disassembly"/>
    <property type="evidence" value="ECO:0007669"/>
    <property type="project" value="InterPro"/>
</dbReference>
<dbReference type="Pfam" id="PF00004">
    <property type="entry name" value="AAA"/>
    <property type="match status" value="2"/>
</dbReference>
<dbReference type="SUPFAM" id="SSF54585">
    <property type="entry name" value="Cdc48 domain 2-like"/>
    <property type="match status" value="1"/>
</dbReference>
<dbReference type="GO" id="GO:0005524">
    <property type="term" value="F:ATP binding"/>
    <property type="evidence" value="ECO:0007669"/>
    <property type="project" value="UniProtKB-UniRule"/>
</dbReference>
<evidence type="ECO:0000256" key="4">
    <source>
        <dbReference type="ARBA" id="ARBA00022490"/>
    </source>
</evidence>
<keyword evidence="7 11" id="KW-0067">ATP-binding</keyword>
<accession>A0A9W8IGZ5</accession>
<dbReference type="Proteomes" id="UP001140074">
    <property type="component" value="Unassembled WGS sequence"/>
</dbReference>
<dbReference type="Gene3D" id="2.40.40.20">
    <property type="match status" value="1"/>
</dbReference>
<evidence type="ECO:0000256" key="6">
    <source>
        <dbReference type="ARBA" id="ARBA00022741"/>
    </source>
</evidence>
<sequence length="789" mass="87271">MSRPPHNYERVYSGGEMDPHSRNLRATPPQYAPSRHQSYLRPGDARQMKVFKCPDSSMTYTNLLAVSDRDFDRTVRFVIVDGQYIFNVKPVPGLDAGQIGPTYIQRVWGQFSINKDVLVEAMSDSVVDARSNVFLSRMDVEISFLKPAQERSLAVDSEEISQLLTNSFANQLFCQNQPFVFDYRGNNLKGTVVNLAAVPLDVLQDTKPGSNVSGSGALPGESSAQYGVLFSVTAIAVSKAPGSLIDIKGSAVNRKANTIIQPDFKFEDLGIGGLDTEFSNIFRRAFASRIFPPDLVDKLGIQHVKGILLYGPPGTGKTLMARQIGKMLNSVDPLIVSGPEILNKFVGQSEENVRKLFEPAEKEYRERGEESQLHIIILDELDAICKQRGSRSDSTGVGDSVVNQLLAKMDGVDQLNNILIIGMTNRKELIDDALLRPGRLEVQIEVGLPDESGRLQIIKIHTAKIRENKIIANDVDLAELATLTKNYSGAEIAGLVKSASSFAFNRHIKVDSIAELTQDISDMKILREDFLSALEEVKPAFGITSEEFEQCTANGIIEFAPSVRELMQKAHLFVEQVQQSSRSPLVSLLLHGPSGSGKTALAATIAQRNSYPFVKLVSPESMIGLTESQRVSAITKIFNDSYKSPLSLIVVDDIERLLEWVPIGARFSNSVLQTLLVLIKKQPPKGRRLLVIGTTSEREVLAQMDMATAFSNEIYVENIGTLSAMQAVVEHAGLFDEQSDYDRLFADLEVYLENRPFSIGIKKLLLLVETARQDPDKHSRFKNEICNAY</sequence>
<dbReference type="InterPro" id="IPR003593">
    <property type="entry name" value="AAA+_ATPase"/>
</dbReference>
<dbReference type="GO" id="GO:0006891">
    <property type="term" value="P:intra-Golgi vesicle-mediated transport"/>
    <property type="evidence" value="ECO:0007669"/>
    <property type="project" value="TreeGrafter"/>
</dbReference>
<dbReference type="Gene3D" id="1.10.8.60">
    <property type="match status" value="2"/>
</dbReference>
<dbReference type="EMBL" id="JANBUY010000220">
    <property type="protein sequence ID" value="KAJ2861486.1"/>
    <property type="molecule type" value="Genomic_DNA"/>
</dbReference>
<comment type="subcellular location">
    <subcellularLocation>
        <location evidence="1 11">Cytoplasm</location>
    </subcellularLocation>
</comment>
<evidence type="ECO:0000313" key="14">
    <source>
        <dbReference type="EMBL" id="KAJ2861486.1"/>
    </source>
</evidence>
<dbReference type="AlphaFoldDB" id="A0A9W8IGZ5"/>
<dbReference type="Gene3D" id="3.40.50.300">
    <property type="entry name" value="P-loop containing nucleotide triphosphate hydrolases"/>
    <property type="match status" value="2"/>
</dbReference>
<proteinExistence type="inferred from homology"/>